<reference evidence="4 5" key="1">
    <citation type="submission" date="2018-05" db="EMBL/GenBank/DDBJ databases">
        <title>Lujinxingia marina gen. nov. sp. nov., a new facultative anaerobic member of the class Deltaproteobacteria, and proposal of Lujinxingaceae fam. nov.</title>
        <authorList>
            <person name="Li C.-M."/>
        </authorList>
    </citation>
    <scope>NUCLEOTIDE SEQUENCE [LARGE SCALE GENOMIC DNA]</scope>
    <source>
        <strain evidence="4 5">B210</strain>
    </source>
</reference>
<dbReference type="EMBL" id="QHKO01000005">
    <property type="protein sequence ID" value="RAL21835.1"/>
    <property type="molecule type" value="Genomic_DNA"/>
</dbReference>
<evidence type="ECO:0000313" key="5">
    <source>
        <dbReference type="Proteomes" id="UP000249169"/>
    </source>
</evidence>
<sequence>MSAALHGDGTSVLVSQASPSSSFVAYRLGLNGALRTLGALSTLDPGLKPQLHLQPDGALVAAQWRSSDRVLRRAHLTASGSIVSPANVTLPTTWPAAPVPGEEALAEDLNGFNPVLFSATNNQTYLLDRNSGRMGRLNSLTFERMEGYDLPQLVTGLSQTHFYALPHNSGLGVVGRPDDAPSQIEVRELYWDCFPQANTIDTDTDGVGDLLDNCPDVANPAQDDLDGDGNGDACDIDKDGDQITNDADRLTIPGENGAEPQVIDLSADADNDGTPDLEDDDRDGDGIPDSQDPFPLDSSNDGRRNAWSYDADADSVSDGTERTRGTNPYTFLDHAGIASIIFATEADDGHRTLYRGTLASARDAVALELPATMNPHGIEVSPSGRFLSFLTAAPGTTETFAVYDLREDTLLFERNVGAALRSISVLDEGASAPTSYVATQQRFGDTERWRVSRITVNPDVDVTTLFAGIDHVWEASQKGNFLIFNAFDRDCRECALTYAMNTSVSPQNPFRLNNVAPGARGLHHSVNSERFWVYQQDPAGEITLAEFSVSGTDAQPLYRYILPERFTEFQSHTGLPSSPRVNIFAASGDGEPTMIWYQNTQSPLPALRLVPLAGFDDPVVEVRVAP</sequence>
<protein>
    <submittedName>
        <fullName evidence="4">Uncharacterized protein</fullName>
    </submittedName>
</protein>
<dbReference type="SUPFAM" id="SSF103647">
    <property type="entry name" value="TSP type-3 repeat"/>
    <property type="match status" value="2"/>
</dbReference>
<keyword evidence="2" id="KW-0106">Calcium</keyword>
<feature type="compositionally biased region" description="Acidic residues" evidence="3">
    <location>
        <begin position="267"/>
        <end position="283"/>
    </location>
</feature>
<dbReference type="PANTHER" id="PTHR10199">
    <property type="entry name" value="THROMBOSPONDIN"/>
    <property type="match status" value="1"/>
</dbReference>
<dbReference type="Proteomes" id="UP000249169">
    <property type="component" value="Unassembled WGS sequence"/>
</dbReference>
<feature type="region of interest" description="Disordered" evidence="3">
    <location>
        <begin position="211"/>
        <end position="322"/>
    </location>
</feature>
<dbReference type="InterPro" id="IPR003367">
    <property type="entry name" value="Thrombospondin_3-like_rpt"/>
</dbReference>
<dbReference type="GO" id="GO:0005509">
    <property type="term" value="F:calcium ion binding"/>
    <property type="evidence" value="ECO:0007669"/>
    <property type="project" value="InterPro"/>
</dbReference>
<dbReference type="GO" id="GO:0007155">
    <property type="term" value="P:cell adhesion"/>
    <property type="evidence" value="ECO:0007669"/>
    <property type="project" value="InterPro"/>
</dbReference>
<comment type="caution">
    <text evidence="4">The sequence shown here is derived from an EMBL/GenBank/DDBJ whole genome shotgun (WGS) entry which is preliminary data.</text>
</comment>
<gene>
    <name evidence="4" type="ORF">DL240_12595</name>
</gene>
<feature type="compositionally biased region" description="Basic and acidic residues" evidence="3">
    <location>
        <begin position="235"/>
        <end position="249"/>
    </location>
</feature>
<proteinExistence type="predicted"/>
<name>A0A328C5I2_9DELT</name>
<evidence type="ECO:0000256" key="3">
    <source>
        <dbReference type="SAM" id="MobiDB-lite"/>
    </source>
</evidence>
<organism evidence="4 5">
    <name type="scientific">Lujinxingia litoralis</name>
    <dbReference type="NCBI Taxonomy" id="2211119"/>
    <lineage>
        <taxon>Bacteria</taxon>
        <taxon>Deltaproteobacteria</taxon>
        <taxon>Bradymonadales</taxon>
        <taxon>Lujinxingiaceae</taxon>
        <taxon>Lujinxingia</taxon>
    </lineage>
</organism>
<dbReference type="Pfam" id="PF02412">
    <property type="entry name" value="TSP_3"/>
    <property type="match status" value="1"/>
</dbReference>
<evidence type="ECO:0000256" key="2">
    <source>
        <dbReference type="ARBA" id="ARBA00022837"/>
    </source>
</evidence>
<evidence type="ECO:0000256" key="1">
    <source>
        <dbReference type="ARBA" id="ARBA00022729"/>
    </source>
</evidence>
<evidence type="ECO:0000313" key="4">
    <source>
        <dbReference type="EMBL" id="RAL21835.1"/>
    </source>
</evidence>
<accession>A0A328C5I2</accession>
<dbReference type="PANTHER" id="PTHR10199:SF100">
    <property type="entry name" value="THROMBOSPONDIN, ISOFORM A"/>
    <property type="match status" value="1"/>
</dbReference>
<keyword evidence="1" id="KW-0732">Signal</keyword>
<keyword evidence="5" id="KW-1185">Reference proteome</keyword>
<dbReference type="AlphaFoldDB" id="A0A328C5I2"/>
<dbReference type="InterPro" id="IPR028974">
    <property type="entry name" value="TSP_type-3_rpt"/>
</dbReference>
<dbReference type="Gene3D" id="4.10.1080.10">
    <property type="entry name" value="TSP type-3 repeat"/>
    <property type="match status" value="1"/>
</dbReference>